<evidence type="ECO:0000313" key="1">
    <source>
        <dbReference type="EMBL" id="MBB5282158.1"/>
    </source>
</evidence>
<name>A0A840TQ66_9BACT</name>
<sequence>MKVVLFDGVCNLCNGAVNFLIEHDKEQQLQFASLQSDFGQEVLRRHGLSTQAYESFLFLEGNRLFQRSEAALAVLRYLGWPWKVLLVFRIVPRFVRDALYTWVARHRYAWFGKREACRLPTPSLRARFL</sequence>
<dbReference type="Proteomes" id="UP000557307">
    <property type="component" value="Unassembled WGS sequence"/>
</dbReference>
<dbReference type="PANTHER" id="PTHR33639:SF2">
    <property type="entry name" value="DUF393 DOMAIN-CONTAINING PROTEIN"/>
    <property type="match status" value="1"/>
</dbReference>
<dbReference type="Pfam" id="PF04134">
    <property type="entry name" value="DCC1-like"/>
    <property type="match status" value="1"/>
</dbReference>
<keyword evidence="2" id="KW-1185">Reference proteome</keyword>
<dbReference type="EMBL" id="JACHGF010000001">
    <property type="protein sequence ID" value="MBB5282158.1"/>
    <property type="molecule type" value="Genomic_DNA"/>
</dbReference>
<dbReference type="GO" id="GO:0015035">
    <property type="term" value="F:protein-disulfide reductase activity"/>
    <property type="evidence" value="ECO:0007669"/>
    <property type="project" value="InterPro"/>
</dbReference>
<dbReference type="AlphaFoldDB" id="A0A840TQ66"/>
<protein>
    <submittedName>
        <fullName evidence="1">Putative DCC family thiol-disulfide oxidoreductase YuxK</fullName>
    </submittedName>
</protein>
<dbReference type="InterPro" id="IPR052927">
    <property type="entry name" value="DCC_oxidoreductase"/>
</dbReference>
<evidence type="ECO:0000313" key="2">
    <source>
        <dbReference type="Proteomes" id="UP000557307"/>
    </source>
</evidence>
<dbReference type="RefSeq" id="WP_184169781.1">
    <property type="nucleotide sequence ID" value="NZ_JACHGF010000001.1"/>
</dbReference>
<organism evidence="1 2">
    <name type="scientific">Rhabdobacter roseus</name>
    <dbReference type="NCBI Taxonomy" id="1655419"/>
    <lineage>
        <taxon>Bacteria</taxon>
        <taxon>Pseudomonadati</taxon>
        <taxon>Bacteroidota</taxon>
        <taxon>Cytophagia</taxon>
        <taxon>Cytophagales</taxon>
        <taxon>Cytophagaceae</taxon>
        <taxon>Rhabdobacter</taxon>
    </lineage>
</organism>
<accession>A0A840TQ66</accession>
<proteinExistence type="predicted"/>
<reference evidence="1 2" key="1">
    <citation type="submission" date="2020-08" db="EMBL/GenBank/DDBJ databases">
        <title>Genomic Encyclopedia of Type Strains, Phase IV (KMG-IV): sequencing the most valuable type-strain genomes for metagenomic binning, comparative biology and taxonomic classification.</title>
        <authorList>
            <person name="Goeker M."/>
        </authorList>
    </citation>
    <scope>NUCLEOTIDE SEQUENCE [LARGE SCALE GENOMIC DNA]</scope>
    <source>
        <strain evidence="1 2">DSM 105074</strain>
    </source>
</reference>
<comment type="caution">
    <text evidence="1">The sequence shown here is derived from an EMBL/GenBank/DDBJ whole genome shotgun (WGS) entry which is preliminary data.</text>
</comment>
<gene>
    <name evidence="1" type="ORF">HNQ92_000279</name>
</gene>
<dbReference type="InterPro" id="IPR007263">
    <property type="entry name" value="DCC1-like"/>
</dbReference>
<dbReference type="PANTHER" id="PTHR33639">
    <property type="entry name" value="THIOL-DISULFIDE OXIDOREDUCTASE DCC"/>
    <property type="match status" value="1"/>
</dbReference>